<dbReference type="Pfam" id="PF01330">
    <property type="entry name" value="RuvA_N"/>
    <property type="match status" value="1"/>
</dbReference>
<evidence type="ECO:0000256" key="1">
    <source>
        <dbReference type="ARBA" id="ARBA00022490"/>
    </source>
</evidence>
<dbReference type="InterPro" id="IPR003583">
    <property type="entry name" value="Hlx-hairpin-Hlx_DNA-bd_motif"/>
</dbReference>
<comment type="similarity">
    <text evidence="6">Belongs to the RuvA family.</text>
</comment>
<sequence length="207" mass="23958">MLIYKYGKIVHVNKNYIILENNKEGELIYVPLVERFKLNENMKVFIHEYETEHFKTTYGFDSFKELVIFEDLLSIQGIGPKTALAILNEGWENILRYIAGGEIERLTGIPYLSTRSARQLIFEYQSKYEKFLRKMINDGETTQESLTNTISISENLKNIEKSLKVLGFKQAQIKQALETVNPEQDLEKAVEEAIKIISTKKNLDANV</sequence>
<organism evidence="8 9">
    <name type="scientific">[Mycoplasma] gypis</name>
    <dbReference type="NCBI Taxonomy" id="92404"/>
    <lineage>
        <taxon>Bacteria</taxon>
        <taxon>Bacillati</taxon>
        <taxon>Mycoplasmatota</taxon>
        <taxon>Mycoplasmoidales</taxon>
        <taxon>Metamycoplasmataceae</taxon>
        <taxon>Metamycoplasma</taxon>
    </lineage>
</organism>
<keyword evidence="5 6" id="KW-0234">DNA repair</keyword>
<feature type="domain" description="Helix-hairpin-helix DNA-binding motif class 1" evidence="7">
    <location>
        <begin position="104"/>
        <end position="123"/>
    </location>
</feature>
<evidence type="ECO:0000256" key="3">
    <source>
        <dbReference type="ARBA" id="ARBA00023125"/>
    </source>
</evidence>
<evidence type="ECO:0000313" key="9">
    <source>
        <dbReference type="Proteomes" id="UP001460679"/>
    </source>
</evidence>
<keyword evidence="4 6" id="KW-0233">DNA recombination</keyword>
<keyword evidence="2 6" id="KW-0227">DNA damage</keyword>
<dbReference type="HAMAP" id="MF_00031">
    <property type="entry name" value="DNA_HJ_migration_RuvA"/>
    <property type="match status" value="1"/>
</dbReference>
<dbReference type="NCBIfam" id="TIGR00084">
    <property type="entry name" value="ruvA"/>
    <property type="match status" value="1"/>
</dbReference>
<dbReference type="SUPFAM" id="SSF47781">
    <property type="entry name" value="RuvA domain 2-like"/>
    <property type="match status" value="1"/>
</dbReference>
<evidence type="ECO:0000259" key="7">
    <source>
        <dbReference type="SMART" id="SM00278"/>
    </source>
</evidence>
<dbReference type="GO" id="GO:0016787">
    <property type="term" value="F:hydrolase activity"/>
    <property type="evidence" value="ECO:0007669"/>
    <property type="project" value="UniProtKB-KW"/>
</dbReference>
<evidence type="ECO:0000256" key="4">
    <source>
        <dbReference type="ARBA" id="ARBA00023172"/>
    </source>
</evidence>
<accession>A0ABZ2RPH7</accession>
<dbReference type="InterPro" id="IPR010994">
    <property type="entry name" value="RuvA_2-like"/>
</dbReference>
<evidence type="ECO:0000256" key="6">
    <source>
        <dbReference type="HAMAP-Rule" id="MF_00031"/>
    </source>
</evidence>
<keyword evidence="8" id="KW-0378">Hydrolase</keyword>
<comment type="caution">
    <text evidence="6">Lacks conserved residue(s) required for the propagation of feature annotation.</text>
</comment>
<comment type="domain">
    <text evidence="6">Has three domains with a flexible linker between the domains II and III and assumes an 'L' shape. Domain III is highly mobile and contacts RuvB.</text>
</comment>
<evidence type="ECO:0000256" key="5">
    <source>
        <dbReference type="ARBA" id="ARBA00023204"/>
    </source>
</evidence>
<evidence type="ECO:0000256" key="2">
    <source>
        <dbReference type="ARBA" id="ARBA00022763"/>
    </source>
</evidence>
<comment type="subunit">
    <text evidence="6">Homotetramer. Forms an RuvA(8)-RuvB(12)-Holliday junction (HJ) complex. HJ DNA is sandwiched between 2 RuvA tetramers; dsDNA enters through RuvA and exits via RuvB. An RuvB hexamer assembles on each DNA strand where it exits the tetramer. Each RuvB hexamer is contacted by two RuvA subunits (via domain III) on 2 adjacent RuvB subunits; this complex drives branch migration. In the full resolvosome a probable DNA-RuvA(4)-RuvB(12)-RuvC(2) complex forms which resolves the HJ.</text>
</comment>
<feature type="domain" description="Helix-hairpin-helix DNA-binding motif class 1" evidence="7">
    <location>
        <begin position="70"/>
        <end position="89"/>
    </location>
</feature>
<dbReference type="RefSeq" id="WP_205498639.1">
    <property type="nucleotide sequence ID" value="NZ_CP148066.1"/>
</dbReference>
<dbReference type="SMART" id="SM00278">
    <property type="entry name" value="HhH1"/>
    <property type="match status" value="2"/>
</dbReference>
<protein>
    <recommendedName>
        <fullName evidence="6">Holliday junction branch migration complex subunit RuvA</fullName>
    </recommendedName>
</protein>
<dbReference type="CDD" id="cd14332">
    <property type="entry name" value="UBA_RuvA_C"/>
    <property type="match status" value="1"/>
</dbReference>
<keyword evidence="1 6" id="KW-0963">Cytoplasm</keyword>
<comment type="subcellular location">
    <subcellularLocation>
        <location evidence="6">Cytoplasm</location>
    </subcellularLocation>
</comment>
<evidence type="ECO:0000313" key="8">
    <source>
        <dbReference type="EMBL" id="WXL28658.1"/>
    </source>
</evidence>
<gene>
    <name evidence="6 8" type="primary">ruvA</name>
    <name evidence="8" type="ORF">WG616_01395</name>
</gene>
<name>A0ABZ2RPH7_9BACT</name>
<dbReference type="Pfam" id="PF14520">
    <property type="entry name" value="HHH_5"/>
    <property type="match status" value="1"/>
</dbReference>
<dbReference type="Pfam" id="PF07499">
    <property type="entry name" value="RuvA_C"/>
    <property type="match status" value="1"/>
</dbReference>
<dbReference type="Gene3D" id="1.10.150.20">
    <property type="entry name" value="5' to 3' exonuclease, C-terminal subdomain"/>
    <property type="match status" value="1"/>
</dbReference>
<dbReference type="InterPro" id="IPR000085">
    <property type="entry name" value="RuvA"/>
</dbReference>
<proteinExistence type="inferred from homology"/>
<dbReference type="GO" id="GO:0003678">
    <property type="term" value="F:DNA helicase activity"/>
    <property type="evidence" value="ECO:0007669"/>
    <property type="project" value="UniProtKB-EC"/>
</dbReference>
<keyword evidence="3 6" id="KW-0238">DNA-binding</keyword>
<dbReference type="Proteomes" id="UP001460679">
    <property type="component" value="Chromosome"/>
</dbReference>
<feature type="region of interest" description="Domain III" evidence="6">
    <location>
        <begin position="150"/>
        <end position="207"/>
    </location>
</feature>
<dbReference type="InterPro" id="IPR011114">
    <property type="entry name" value="RuvA_C"/>
</dbReference>
<keyword evidence="9" id="KW-1185">Reference proteome</keyword>
<reference evidence="8" key="1">
    <citation type="submission" date="2024-03" db="EMBL/GenBank/DDBJ databases">
        <title>Complete genome sequence of Mycoplasma gypis type strain B1/T1.</title>
        <authorList>
            <person name="Spergser J."/>
        </authorList>
    </citation>
    <scope>NUCLEOTIDE SEQUENCE [LARGE SCALE GENOMIC DNA]</scope>
    <source>
        <strain evidence="8">B1/T1</strain>
    </source>
</reference>
<dbReference type="EMBL" id="CP148066">
    <property type="protein sequence ID" value="WXL28658.1"/>
    <property type="molecule type" value="Genomic_DNA"/>
</dbReference>
<comment type="function">
    <text evidence="6">The RuvA-RuvB-RuvC complex processes Holliday junction (HJ) DNA during genetic recombination and DNA repair, while the RuvA-RuvB complex plays an important role in the rescue of blocked DNA replication forks via replication fork reversal (RFR). RuvA specifically binds to HJ cruciform DNA, conferring on it an open structure. The RuvB hexamer acts as an ATP-dependent pump, pulling dsDNA into and through the RuvAB complex. HJ branch migration allows RuvC to scan DNA until it finds its consensus sequence, where it cleaves and resolves the cruciform DNA.</text>
</comment>
<dbReference type="InterPro" id="IPR013849">
    <property type="entry name" value="DNA_helicase_Holl-junc_RuvA_I"/>
</dbReference>